<evidence type="ECO:0000313" key="2">
    <source>
        <dbReference type="Proteomes" id="UP000602198"/>
    </source>
</evidence>
<accession>A0ABS1M1T8</accession>
<name>A0ABS1M1T8_9NOCA</name>
<keyword evidence="2" id="KW-1185">Reference proteome</keyword>
<sequence>MITPVMVAAGAAGAPEPQPDPSAAIRCIDEVTSDDSFYGGPRASDVYDNRFRGSHAVPHLSTHVPQGTATWSNWKGEDDLILIASYVPDSKDNSIISALDARSGELVGTAEIDNAHVGGIAVFEEQGWMFVAGAEAKTLRKYPLDRLRQAIENSSHIAQEGGDIEVAGGSSFLTSHGPSDTLWTGSFESDRRGVMYSYRVGENGDLSGREGPWQVPTKTQGLVVTDDLFIYSTSFTRPNRSNIYVVRRGEGSTDLDKARLRCVRAPSMSEGLTVFGDDVYLAFESGAAYYRSDPDNQPRNIIEHLHRVPLAELDELAPRSGPTG</sequence>
<organism evidence="1 2">
    <name type="scientific">Nocardia acididurans</name>
    <dbReference type="NCBI Taxonomy" id="2802282"/>
    <lineage>
        <taxon>Bacteria</taxon>
        <taxon>Bacillati</taxon>
        <taxon>Actinomycetota</taxon>
        <taxon>Actinomycetes</taxon>
        <taxon>Mycobacteriales</taxon>
        <taxon>Nocardiaceae</taxon>
        <taxon>Nocardia</taxon>
    </lineage>
</organism>
<proteinExistence type="predicted"/>
<dbReference type="EMBL" id="JAERRJ010000003">
    <property type="protein sequence ID" value="MBL1074623.1"/>
    <property type="molecule type" value="Genomic_DNA"/>
</dbReference>
<gene>
    <name evidence="1" type="ORF">JK358_09460</name>
</gene>
<dbReference type="RefSeq" id="WP_201945647.1">
    <property type="nucleotide sequence ID" value="NZ_JAERRJ010000003.1"/>
</dbReference>
<dbReference type="SUPFAM" id="SSF51004">
    <property type="entry name" value="C-terminal (heme d1) domain of cytochrome cd1-nitrite reductase"/>
    <property type="match status" value="1"/>
</dbReference>
<comment type="caution">
    <text evidence="1">The sequence shown here is derived from an EMBL/GenBank/DDBJ whole genome shotgun (WGS) entry which is preliminary data.</text>
</comment>
<dbReference type="InterPro" id="IPR011048">
    <property type="entry name" value="Haem_d1_sf"/>
</dbReference>
<protein>
    <submittedName>
        <fullName evidence="1">Uncharacterized protein</fullName>
    </submittedName>
</protein>
<reference evidence="1 2" key="1">
    <citation type="submission" date="2021-01" db="EMBL/GenBank/DDBJ databases">
        <title>WGS of actinomycetes isolated from Thailand.</title>
        <authorList>
            <person name="Thawai C."/>
        </authorList>
    </citation>
    <scope>NUCLEOTIDE SEQUENCE [LARGE SCALE GENOMIC DNA]</scope>
    <source>
        <strain evidence="1 2">LPG 2</strain>
    </source>
</reference>
<evidence type="ECO:0000313" key="1">
    <source>
        <dbReference type="EMBL" id="MBL1074623.1"/>
    </source>
</evidence>
<dbReference type="Proteomes" id="UP000602198">
    <property type="component" value="Unassembled WGS sequence"/>
</dbReference>